<proteinExistence type="inferred from homology"/>
<dbReference type="GO" id="GO:0051287">
    <property type="term" value="F:NAD binding"/>
    <property type="evidence" value="ECO:0007669"/>
    <property type="project" value="InterPro"/>
</dbReference>
<organism evidence="6 7">
    <name type="scientific">Cryobacterium gelidum</name>
    <dbReference type="NCBI Taxonomy" id="1259164"/>
    <lineage>
        <taxon>Bacteria</taxon>
        <taxon>Bacillati</taxon>
        <taxon>Actinomycetota</taxon>
        <taxon>Actinomycetes</taxon>
        <taxon>Micrococcales</taxon>
        <taxon>Microbacteriaceae</taxon>
        <taxon>Cryobacterium</taxon>
    </lineage>
</organism>
<evidence type="ECO:0000259" key="5">
    <source>
        <dbReference type="Pfam" id="PF02826"/>
    </source>
</evidence>
<dbReference type="GO" id="GO:0005829">
    <property type="term" value="C:cytosol"/>
    <property type="evidence" value="ECO:0007669"/>
    <property type="project" value="TreeGrafter"/>
</dbReference>
<dbReference type="PANTHER" id="PTHR10996">
    <property type="entry name" value="2-HYDROXYACID DEHYDROGENASE-RELATED"/>
    <property type="match status" value="1"/>
</dbReference>
<sequence>MVRDSGRPLMGTILVTSRSFSSGSVDEVARLADAGHTVVTASPRHDLAELLALLPDAVGWIAGTGVVTRQHLDAAPHLRVIARYGVGVESVDIAAAAERGIVVTNTPGANSDAVADHAVGLMLAILRSTTAGDRRVRANDWSVLRGRELGALTVGIIGFGRIGQGVARRLRGFGSRTFAHDPWLADDAVLQAGAVPQAILTMASECDLVTLHSPGGTSIITTEWLDFARPGLVIVNTARPELIDEVALARALRAQSVAGFAADTLSGDARGLSSPLLAADLADRVIVTPHFGAQTVQAVDNMGSMAVNNLLAVLAGGSPANPVATKA</sequence>
<name>A0A4R9AW37_9MICO</name>
<dbReference type="AlphaFoldDB" id="A0A4R9AW37"/>
<dbReference type="GO" id="GO:0030267">
    <property type="term" value="F:glyoxylate reductase (NADPH) activity"/>
    <property type="evidence" value="ECO:0007669"/>
    <property type="project" value="TreeGrafter"/>
</dbReference>
<feature type="domain" description="D-isomer specific 2-hydroxyacid dehydrogenase NAD-binding" evidence="5">
    <location>
        <begin position="119"/>
        <end position="292"/>
    </location>
</feature>
<dbReference type="PROSITE" id="PS00671">
    <property type="entry name" value="D_2_HYDROXYACID_DH_3"/>
    <property type="match status" value="1"/>
</dbReference>
<evidence type="ECO:0000313" key="6">
    <source>
        <dbReference type="EMBL" id="TFD70842.1"/>
    </source>
</evidence>
<comment type="similarity">
    <text evidence="1 3">Belongs to the D-isomer specific 2-hydroxyacid dehydrogenase family.</text>
</comment>
<feature type="domain" description="D-isomer specific 2-hydroxyacid dehydrogenase catalytic" evidence="4">
    <location>
        <begin position="26"/>
        <end position="323"/>
    </location>
</feature>
<dbReference type="Pfam" id="PF02826">
    <property type="entry name" value="2-Hacid_dh_C"/>
    <property type="match status" value="1"/>
</dbReference>
<dbReference type="PROSITE" id="PS00065">
    <property type="entry name" value="D_2_HYDROXYACID_DH_1"/>
    <property type="match status" value="1"/>
</dbReference>
<evidence type="ECO:0000313" key="7">
    <source>
        <dbReference type="Proteomes" id="UP000297983"/>
    </source>
</evidence>
<protein>
    <submittedName>
        <fullName evidence="6">Hydroxyacid dehydrogenase</fullName>
    </submittedName>
</protein>
<dbReference type="InterPro" id="IPR029752">
    <property type="entry name" value="D-isomer_DH_CS1"/>
</dbReference>
<evidence type="ECO:0000259" key="4">
    <source>
        <dbReference type="Pfam" id="PF00389"/>
    </source>
</evidence>
<reference evidence="6 7" key="1">
    <citation type="submission" date="2019-03" db="EMBL/GenBank/DDBJ databases">
        <title>Genomics of glacier-inhabiting Cryobacterium strains.</title>
        <authorList>
            <person name="Liu Q."/>
            <person name="Xin Y.-H."/>
        </authorList>
    </citation>
    <scope>NUCLEOTIDE SEQUENCE [LARGE SCALE GENOMIC DNA]</scope>
    <source>
        <strain evidence="6 7">Hz16</strain>
    </source>
</reference>
<dbReference type="InterPro" id="IPR006140">
    <property type="entry name" value="D-isomer_DH_NAD-bd"/>
</dbReference>
<gene>
    <name evidence="6" type="ORF">E3T50_09760</name>
</gene>
<dbReference type="SUPFAM" id="SSF52283">
    <property type="entry name" value="Formate/glycerate dehydrogenase catalytic domain-like"/>
    <property type="match status" value="1"/>
</dbReference>
<dbReference type="Pfam" id="PF00389">
    <property type="entry name" value="2-Hacid_dh"/>
    <property type="match status" value="1"/>
</dbReference>
<dbReference type="Gene3D" id="3.40.50.720">
    <property type="entry name" value="NAD(P)-binding Rossmann-like Domain"/>
    <property type="match status" value="2"/>
</dbReference>
<dbReference type="Proteomes" id="UP000297983">
    <property type="component" value="Unassembled WGS sequence"/>
</dbReference>
<evidence type="ECO:0000256" key="3">
    <source>
        <dbReference type="RuleBase" id="RU003719"/>
    </source>
</evidence>
<dbReference type="InterPro" id="IPR006139">
    <property type="entry name" value="D-isomer_2_OHA_DH_cat_dom"/>
</dbReference>
<keyword evidence="7" id="KW-1185">Reference proteome</keyword>
<dbReference type="InterPro" id="IPR029753">
    <property type="entry name" value="D-isomer_DH_CS"/>
</dbReference>
<evidence type="ECO:0000256" key="1">
    <source>
        <dbReference type="ARBA" id="ARBA00005854"/>
    </source>
</evidence>
<accession>A0A4R9AW37</accession>
<evidence type="ECO:0000256" key="2">
    <source>
        <dbReference type="ARBA" id="ARBA00023002"/>
    </source>
</evidence>
<dbReference type="PANTHER" id="PTHR10996:SF283">
    <property type="entry name" value="GLYOXYLATE_HYDROXYPYRUVATE REDUCTASE B"/>
    <property type="match status" value="1"/>
</dbReference>
<dbReference type="InterPro" id="IPR050223">
    <property type="entry name" value="D-isomer_2-hydroxyacid_DH"/>
</dbReference>
<dbReference type="GO" id="GO:0016618">
    <property type="term" value="F:hydroxypyruvate reductase [NAD(P)H] activity"/>
    <property type="evidence" value="ECO:0007669"/>
    <property type="project" value="TreeGrafter"/>
</dbReference>
<dbReference type="SUPFAM" id="SSF51735">
    <property type="entry name" value="NAD(P)-binding Rossmann-fold domains"/>
    <property type="match status" value="1"/>
</dbReference>
<dbReference type="InterPro" id="IPR036291">
    <property type="entry name" value="NAD(P)-bd_dom_sf"/>
</dbReference>
<comment type="caution">
    <text evidence="6">The sequence shown here is derived from an EMBL/GenBank/DDBJ whole genome shotgun (WGS) entry which is preliminary data.</text>
</comment>
<keyword evidence="2 3" id="KW-0560">Oxidoreductase</keyword>
<dbReference type="EMBL" id="SOHL01000015">
    <property type="protein sequence ID" value="TFD70842.1"/>
    <property type="molecule type" value="Genomic_DNA"/>
</dbReference>